<accession>A0A218MKS0</accession>
<protein>
    <submittedName>
        <fullName evidence="1">Uncharacterized protein</fullName>
    </submittedName>
</protein>
<sequence length="200" mass="23229">MKIGLKDQKKKLVQDKNTFIDPSFFQIQFSINGKVFKQAVDGLLSFETENLDELTDEDLDKALDQCSYYRFTFLAAGAELETAIARKQREFDTWYAEAATQARHLLIEERQILKADKKIPNNWLGSMTKEEVRGKILTNPVFKDEYENYSDTLDNMTKQKSLCNGLRDILNERGRHLQSLGKRRLENRRMSFGVKDYGSV</sequence>
<evidence type="ECO:0000313" key="1">
    <source>
        <dbReference type="EMBL" id="ASE99867.1"/>
    </source>
</evidence>
<proteinExistence type="predicted"/>
<dbReference type="EMBL" id="KY052800">
    <property type="protein sequence ID" value="ASE99867.1"/>
    <property type="molecule type" value="Genomic_DNA"/>
</dbReference>
<organism evidence="1">
    <name type="scientific">uncultured virus</name>
    <dbReference type="NCBI Taxonomy" id="340016"/>
    <lineage>
        <taxon>Viruses</taxon>
        <taxon>environmental samples</taxon>
    </lineage>
</organism>
<reference evidence="1" key="1">
    <citation type="submission" date="2016-10" db="EMBL/GenBank/DDBJ databases">
        <authorList>
            <person name="Varghese N."/>
        </authorList>
    </citation>
    <scope>NUCLEOTIDE SEQUENCE</scope>
</reference>
<name>A0A218MKS0_9VIRU</name>
<reference evidence="1" key="2">
    <citation type="journal article" date="2017" name="Nat. Commun.">
        <title>Single-virus genomics reveals hidden cosmopolitan and abundant viruses.</title>
        <authorList>
            <person name="Martinez-Hernandez F."/>
            <person name="Fornas O."/>
            <person name="Lluesma Gomez M."/>
            <person name="Bolduc B."/>
            <person name="de la Cruz Pena M.J."/>
            <person name="Martinez J.M."/>
            <person name="Anton J."/>
            <person name="Gasol J.M."/>
            <person name="Rosselli R."/>
            <person name="Rodriguez-Valera F."/>
            <person name="Sullivan M.B."/>
            <person name="Acinas S.G."/>
            <person name="Martinez-Garcia M."/>
        </authorList>
    </citation>
    <scope>NUCLEOTIDE SEQUENCE</scope>
</reference>